<dbReference type="Pfam" id="PF14276">
    <property type="entry name" value="DUF4363"/>
    <property type="match status" value="1"/>
</dbReference>
<dbReference type="Proteomes" id="UP000050326">
    <property type="component" value="Unassembled WGS sequence"/>
</dbReference>
<dbReference type="AlphaFoldDB" id="A0A0P8WBN6"/>
<keyword evidence="2" id="KW-1185">Reference proteome</keyword>
<dbReference type="OrthoDB" id="3034917at2"/>
<proteinExistence type="predicted"/>
<dbReference type="EMBL" id="LKET01000026">
    <property type="protein sequence ID" value="KPU45333.1"/>
    <property type="molecule type" value="Genomic_DNA"/>
</dbReference>
<name>A0A0P8WBN6_9CLOT</name>
<reference evidence="1 2" key="1">
    <citation type="submission" date="2015-09" db="EMBL/GenBank/DDBJ databases">
        <title>Genome sequence of Oxobacter pfennigii DSM 3222.</title>
        <authorList>
            <person name="Poehlein A."/>
            <person name="Bengelsdorf F.R."/>
            <person name="Schiel-Bengelsdorf B."/>
            <person name="Duerre P."/>
            <person name="Daniel R."/>
        </authorList>
    </citation>
    <scope>NUCLEOTIDE SEQUENCE [LARGE SCALE GENOMIC DNA]</scope>
    <source>
        <strain evidence="1 2">DSM 3222</strain>
    </source>
</reference>
<gene>
    <name evidence="1" type="ORF">OXPF_12260</name>
</gene>
<dbReference type="InterPro" id="IPR025373">
    <property type="entry name" value="DUF4363"/>
</dbReference>
<evidence type="ECO:0000313" key="2">
    <source>
        <dbReference type="Proteomes" id="UP000050326"/>
    </source>
</evidence>
<protein>
    <recommendedName>
        <fullName evidence="3">DUF4363 family protein</fullName>
    </recommendedName>
</protein>
<comment type="caution">
    <text evidence="1">The sequence shown here is derived from an EMBL/GenBank/DDBJ whole genome shotgun (WGS) entry which is preliminary data.</text>
</comment>
<dbReference type="PROSITE" id="PS51257">
    <property type="entry name" value="PROKAR_LIPOPROTEIN"/>
    <property type="match status" value="1"/>
</dbReference>
<sequence length="126" mass="14689">MKKILLAVAIIIAISCTAIYSLHLYKTTSETLSKRVDNIIELVTLDKWEEASEKIKDFEEAWEDIENVWTLLIDHFEIDNIEMSLKKAGKYIETKNKPLSLAELETLDFMVEHILEKEVFNLKNVF</sequence>
<dbReference type="STRING" id="36849.OXPF_12260"/>
<dbReference type="RefSeq" id="WP_054874315.1">
    <property type="nucleotide sequence ID" value="NZ_LKET01000026.1"/>
</dbReference>
<organism evidence="1 2">
    <name type="scientific">Oxobacter pfennigii</name>
    <dbReference type="NCBI Taxonomy" id="36849"/>
    <lineage>
        <taxon>Bacteria</taxon>
        <taxon>Bacillati</taxon>
        <taxon>Bacillota</taxon>
        <taxon>Clostridia</taxon>
        <taxon>Eubacteriales</taxon>
        <taxon>Clostridiaceae</taxon>
        <taxon>Oxobacter</taxon>
    </lineage>
</organism>
<accession>A0A0P8WBN6</accession>
<evidence type="ECO:0008006" key="3">
    <source>
        <dbReference type="Google" id="ProtNLM"/>
    </source>
</evidence>
<evidence type="ECO:0000313" key="1">
    <source>
        <dbReference type="EMBL" id="KPU45333.1"/>
    </source>
</evidence>